<reference evidence="1 2" key="1">
    <citation type="journal article" date="2019" name="Genome Biol. Evol.">
        <title>Insights into the evolution of the New World diploid cottons (Gossypium, subgenus Houzingenia) based on genome sequencing.</title>
        <authorList>
            <person name="Grover C.E."/>
            <person name="Arick M.A. 2nd"/>
            <person name="Thrash A."/>
            <person name="Conover J.L."/>
            <person name="Sanders W.S."/>
            <person name="Peterson D.G."/>
            <person name="Frelichowski J.E."/>
            <person name="Scheffler J.A."/>
            <person name="Scheffler B.E."/>
            <person name="Wendel J.F."/>
        </authorList>
    </citation>
    <scope>NUCLEOTIDE SEQUENCE [LARGE SCALE GENOMIC DNA]</scope>
    <source>
        <strain evidence="1">57</strain>
        <tissue evidence="1">Leaf</tissue>
    </source>
</reference>
<name>A0A7J8UV26_9ROSI</name>
<gene>
    <name evidence="1" type="ORF">Goklo_021324</name>
</gene>
<proteinExistence type="predicted"/>
<accession>A0A7J8UV26</accession>
<protein>
    <submittedName>
        <fullName evidence="1">Uncharacterized protein</fullName>
    </submittedName>
</protein>
<evidence type="ECO:0000313" key="1">
    <source>
        <dbReference type="EMBL" id="MBA0654293.1"/>
    </source>
</evidence>
<dbReference type="Proteomes" id="UP000593573">
    <property type="component" value="Unassembled WGS sequence"/>
</dbReference>
<comment type="caution">
    <text evidence="1">The sequence shown here is derived from an EMBL/GenBank/DDBJ whole genome shotgun (WGS) entry which is preliminary data.</text>
</comment>
<evidence type="ECO:0000313" key="2">
    <source>
        <dbReference type="Proteomes" id="UP000593573"/>
    </source>
</evidence>
<dbReference type="EMBL" id="JABFAB010000007">
    <property type="protein sequence ID" value="MBA0654293.1"/>
    <property type="molecule type" value="Genomic_DNA"/>
</dbReference>
<keyword evidence="2" id="KW-1185">Reference proteome</keyword>
<sequence>MIHRYIYPLMGLWLENLDTL</sequence>
<organism evidence="1 2">
    <name type="scientific">Gossypium klotzschianum</name>
    <dbReference type="NCBI Taxonomy" id="34286"/>
    <lineage>
        <taxon>Eukaryota</taxon>
        <taxon>Viridiplantae</taxon>
        <taxon>Streptophyta</taxon>
        <taxon>Embryophyta</taxon>
        <taxon>Tracheophyta</taxon>
        <taxon>Spermatophyta</taxon>
        <taxon>Magnoliopsida</taxon>
        <taxon>eudicotyledons</taxon>
        <taxon>Gunneridae</taxon>
        <taxon>Pentapetalae</taxon>
        <taxon>rosids</taxon>
        <taxon>malvids</taxon>
        <taxon>Malvales</taxon>
        <taxon>Malvaceae</taxon>
        <taxon>Malvoideae</taxon>
        <taxon>Gossypium</taxon>
    </lineage>
</organism>
<dbReference type="AlphaFoldDB" id="A0A7J8UV26"/>